<dbReference type="InterPro" id="IPR011009">
    <property type="entry name" value="Kinase-like_dom_sf"/>
</dbReference>
<name>A0A8H5B1L7_9AGAR</name>
<reference evidence="2 3" key="1">
    <citation type="journal article" date="2020" name="ISME J.">
        <title>Uncovering the hidden diversity of litter-decomposition mechanisms in mushroom-forming fungi.</title>
        <authorList>
            <person name="Floudas D."/>
            <person name="Bentzer J."/>
            <person name="Ahren D."/>
            <person name="Johansson T."/>
            <person name="Persson P."/>
            <person name="Tunlid A."/>
        </authorList>
    </citation>
    <scope>NUCLEOTIDE SEQUENCE [LARGE SCALE GENOMIC DNA]</scope>
    <source>
        <strain evidence="2 3">CBS 101986</strain>
    </source>
</reference>
<evidence type="ECO:0000259" key="1">
    <source>
        <dbReference type="PROSITE" id="PS50011"/>
    </source>
</evidence>
<evidence type="ECO:0000313" key="2">
    <source>
        <dbReference type="EMBL" id="KAF5314987.1"/>
    </source>
</evidence>
<sequence>MELSDSNYAFLVRILRCKSLRVCEDDLDESECQDFWTSAEVAEWFKAQGYTPYKRNPMEWGLPSPHTSPSLPFEIFQEANYPYAYHHAQAEDEEGPSLSARDFSGRIMYAQDRRLRHVAIKALHIESEEYRTVHFLSQQSLETIRENCLLPVVELLYFRKACFVVMPRWGSAIHAPRSHTMRDLLSIMKSVLKALAFLHSHNIMHRDTSFSNILVNHFGKDSPAYLPTRLPQMSAGLLSYALIDFDMSNMLPRTTDRKSYRLSFENALVGSGGPRDVAQGEFDYDPFAYDVGCLGLFFCEHYQHHTKDIPLLAPLLDKMVTRDINNRFTAEEALQFVERILIEAEPAQLSVVERPNLFRGIFTYETYDRWQGLPIDFQRGLAAYREPVGVPLISRALRAIIRSNIFPRSTVPTIRWLFFRITSVPQWFKAQGYTPYKRNPEEWGAPSLHTSPSLPFEIIQEADYPNAYHHAQGEGESEPSLTESDPTGRIIFAQDRALRHVAIKAMHTESEEYRVVQFLSQQSLETMRESCILPVIELLYFREACFVMGFVCANPEVPHDAGSTLHHAVCVEGFGVSSFPLHYTSGLELCKYSRQSFWS</sequence>
<comment type="caution">
    <text evidence="2">The sequence shown here is derived from an EMBL/GenBank/DDBJ whole genome shotgun (WGS) entry which is preliminary data.</text>
</comment>
<dbReference type="GO" id="GO:0004672">
    <property type="term" value="F:protein kinase activity"/>
    <property type="evidence" value="ECO:0007669"/>
    <property type="project" value="InterPro"/>
</dbReference>
<dbReference type="OrthoDB" id="2722301at2759"/>
<proteinExistence type="predicted"/>
<accession>A0A8H5B1L7</accession>
<dbReference type="PANTHER" id="PTHR44167">
    <property type="entry name" value="OVARIAN-SPECIFIC SERINE/THREONINE-PROTEIN KINASE LOK-RELATED"/>
    <property type="match status" value="1"/>
</dbReference>
<organism evidence="2 3">
    <name type="scientific">Psilocybe cf. subviscida</name>
    <dbReference type="NCBI Taxonomy" id="2480587"/>
    <lineage>
        <taxon>Eukaryota</taxon>
        <taxon>Fungi</taxon>
        <taxon>Dikarya</taxon>
        <taxon>Basidiomycota</taxon>
        <taxon>Agaricomycotina</taxon>
        <taxon>Agaricomycetes</taxon>
        <taxon>Agaricomycetidae</taxon>
        <taxon>Agaricales</taxon>
        <taxon>Agaricineae</taxon>
        <taxon>Strophariaceae</taxon>
        <taxon>Psilocybe</taxon>
    </lineage>
</organism>
<feature type="domain" description="Protein kinase" evidence="1">
    <location>
        <begin position="83"/>
        <end position="362"/>
    </location>
</feature>
<dbReference type="GO" id="GO:0005524">
    <property type="term" value="F:ATP binding"/>
    <property type="evidence" value="ECO:0007669"/>
    <property type="project" value="InterPro"/>
</dbReference>
<keyword evidence="3" id="KW-1185">Reference proteome</keyword>
<protein>
    <recommendedName>
        <fullName evidence="1">Protein kinase domain-containing protein</fullName>
    </recommendedName>
</protein>
<dbReference type="Proteomes" id="UP000567179">
    <property type="component" value="Unassembled WGS sequence"/>
</dbReference>
<dbReference type="SUPFAM" id="SSF56112">
    <property type="entry name" value="Protein kinase-like (PK-like)"/>
    <property type="match status" value="1"/>
</dbReference>
<dbReference type="Gene3D" id="1.10.510.10">
    <property type="entry name" value="Transferase(Phosphotransferase) domain 1"/>
    <property type="match status" value="1"/>
</dbReference>
<evidence type="ECO:0000313" key="3">
    <source>
        <dbReference type="Proteomes" id="UP000567179"/>
    </source>
</evidence>
<gene>
    <name evidence="2" type="ORF">D9619_006984</name>
</gene>
<dbReference type="Pfam" id="PF00069">
    <property type="entry name" value="Pkinase"/>
    <property type="match status" value="1"/>
</dbReference>
<dbReference type="AlphaFoldDB" id="A0A8H5B1L7"/>
<dbReference type="PANTHER" id="PTHR44167:SF24">
    <property type="entry name" value="SERINE_THREONINE-PROTEIN KINASE CHK2"/>
    <property type="match status" value="1"/>
</dbReference>
<dbReference type="PROSITE" id="PS50011">
    <property type="entry name" value="PROTEIN_KINASE_DOM"/>
    <property type="match status" value="1"/>
</dbReference>
<dbReference type="SMART" id="SM00220">
    <property type="entry name" value="S_TKc"/>
    <property type="match status" value="1"/>
</dbReference>
<dbReference type="InterPro" id="IPR000719">
    <property type="entry name" value="Prot_kinase_dom"/>
</dbReference>
<dbReference type="EMBL" id="JAACJJ010000043">
    <property type="protein sequence ID" value="KAF5314987.1"/>
    <property type="molecule type" value="Genomic_DNA"/>
</dbReference>